<feature type="region of interest" description="Disordered" evidence="1">
    <location>
        <begin position="52"/>
        <end position="100"/>
    </location>
</feature>
<dbReference type="Pfam" id="PF11387">
    <property type="entry name" value="DUF2795"/>
    <property type="match status" value="1"/>
</dbReference>
<protein>
    <recommendedName>
        <fullName evidence="4">DUF2795 domain-containing protein</fullName>
    </recommendedName>
</protein>
<dbReference type="InterPro" id="IPR021527">
    <property type="entry name" value="DUF2795"/>
</dbReference>
<gene>
    <name evidence="2" type="ORF">GCM10023225_02280</name>
</gene>
<evidence type="ECO:0000313" key="3">
    <source>
        <dbReference type="Proteomes" id="UP001501195"/>
    </source>
</evidence>
<name>A0ABP9H4U8_9ACTN</name>
<evidence type="ECO:0000256" key="1">
    <source>
        <dbReference type="SAM" id="MobiDB-lite"/>
    </source>
</evidence>
<reference evidence="3" key="1">
    <citation type="journal article" date="2019" name="Int. J. Syst. Evol. Microbiol.">
        <title>The Global Catalogue of Microorganisms (GCM) 10K type strain sequencing project: providing services to taxonomists for standard genome sequencing and annotation.</title>
        <authorList>
            <consortium name="The Broad Institute Genomics Platform"/>
            <consortium name="The Broad Institute Genome Sequencing Center for Infectious Disease"/>
            <person name="Wu L."/>
            <person name="Ma J."/>
        </authorList>
    </citation>
    <scope>NUCLEOTIDE SEQUENCE [LARGE SCALE GENOMIC DNA]</scope>
    <source>
        <strain evidence="3">JCM 18126</strain>
    </source>
</reference>
<dbReference type="EMBL" id="BAABIL010000017">
    <property type="protein sequence ID" value="GAA4962268.1"/>
    <property type="molecule type" value="Genomic_DNA"/>
</dbReference>
<keyword evidence="3" id="KW-1185">Reference proteome</keyword>
<accession>A0ABP9H4U8</accession>
<feature type="compositionally biased region" description="Basic and acidic residues" evidence="1">
    <location>
        <begin position="81"/>
        <end position="100"/>
    </location>
</feature>
<organism evidence="2 3">
    <name type="scientific">Kineococcus glutinatus</name>
    <dbReference type="NCBI Taxonomy" id="1070872"/>
    <lineage>
        <taxon>Bacteria</taxon>
        <taxon>Bacillati</taxon>
        <taxon>Actinomycetota</taxon>
        <taxon>Actinomycetes</taxon>
        <taxon>Kineosporiales</taxon>
        <taxon>Kineosporiaceae</taxon>
        <taxon>Kineococcus</taxon>
    </lineage>
</organism>
<dbReference type="RefSeq" id="WP_345710462.1">
    <property type="nucleotide sequence ID" value="NZ_BAABIL010000017.1"/>
</dbReference>
<sequence>MATTDEVLHAIKKATFPADKDALIASALESGAGDDVVRALRSIPPVDYADKDEVARSVPTAEPVDAHTAAQQARGQADSRIAADLREVAPDPLEEAQRQS</sequence>
<dbReference type="Proteomes" id="UP001501195">
    <property type="component" value="Unassembled WGS sequence"/>
</dbReference>
<evidence type="ECO:0000313" key="2">
    <source>
        <dbReference type="EMBL" id="GAA4962268.1"/>
    </source>
</evidence>
<evidence type="ECO:0008006" key="4">
    <source>
        <dbReference type="Google" id="ProtNLM"/>
    </source>
</evidence>
<comment type="caution">
    <text evidence="2">The sequence shown here is derived from an EMBL/GenBank/DDBJ whole genome shotgun (WGS) entry which is preliminary data.</text>
</comment>
<proteinExistence type="predicted"/>